<organism evidence="1 2">
    <name type="scientific">Bifidobacterium ruminantium</name>
    <dbReference type="NCBI Taxonomy" id="78346"/>
    <lineage>
        <taxon>Bacteria</taxon>
        <taxon>Bacillati</taxon>
        <taxon>Actinomycetota</taxon>
        <taxon>Actinomycetes</taxon>
        <taxon>Bifidobacteriales</taxon>
        <taxon>Bifidobacteriaceae</taxon>
        <taxon>Bifidobacterium</taxon>
    </lineage>
</organism>
<dbReference type="Proteomes" id="UP000029078">
    <property type="component" value="Unassembled WGS sequence"/>
</dbReference>
<comment type="caution">
    <text evidence="1">The sequence shown here is derived from an EMBL/GenBank/DDBJ whole genome shotgun (WGS) entry which is preliminary data.</text>
</comment>
<dbReference type="AlphaFoldDB" id="A0A087CQ46"/>
<dbReference type="EMBL" id="JGZL01000016">
    <property type="protein sequence ID" value="KFI85396.1"/>
    <property type="molecule type" value="Genomic_DNA"/>
</dbReference>
<keyword evidence="2" id="KW-1185">Reference proteome</keyword>
<dbReference type="RefSeq" id="WP_026646702.1">
    <property type="nucleotide sequence ID" value="NZ_JGZL01000016.1"/>
</dbReference>
<name>A0A087CQ46_BIFRU</name>
<sequence length="84" mass="10195">MFECEESAYKHWFTQAQIDYVIRHAVAMFEVESRRPGDRTMAFLGYVDESRERRVEVLVSQRTRKAFHAMDCRPDWQRFFDQAK</sequence>
<dbReference type="STRING" id="78346.BRUM_1761"/>
<protein>
    <submittedName>
        <fullName evidence="1">Uncharacterized protein</fullName>
    </submittedName>
</protein>
<evidence type="ECO:0000313" key="1">
    <source>
        <dbReference type="EMBL" id="KFI85396.1"/>
    </source>
</evidence>
<accession>A0A087CQ46</accession>
<evidence type="ECO:0000313" key="2">
    <source>
        <dbReference type="Proteomes" id="UP000029078"/>
    </source>
</evidence>
<proteinExistence type="predicted"/>
<reference evidence="1 2" key="1">
    <citation type="submission" date="2014-03" db="EMBL/GenBank/DDBJ databases">
        <title>Genomics of Bifidobacteria.</title>
        <authorList>
            <person name="Ventura M."/>
            <person name="Milani C."/>
            <person name="Lugli G.A."/>
        </authorList>
    </citation>
    <scope>NUCLEOTIDE SEQUENCE [LARGE SCALE GENOMIC DNA]</scope>
    <source>
        <strain evidence="1 2">LMG 21811</strain>
    </source>
</reference>
<gene>
    <name evidence="1" type="ORF">BRUM_1761</name>
</gene>